<dbReference type="InterPro" id="IPR002092">
    <property type="entry name" value="DNA-dir_Rpol_phage-type"/>
</dbReference>
<evidence type="ECO:0000313" key="13">
    <source>
        <dbReference type="EnsemblMetazoa" id="Aqu2.1.22932_001"/>
    </source>
</evidence>
<dbReference type="SUPFAM" id="SSF56672">
    <property type="entry name" value="DNA/RNA polymerases"/>
    <property type="match status" value="1"/>
</dbReference>
<dbReference type="GO" id="GO:0006390">
    <property type="term" value="P:mitochondrial transcription"/>
    <property type="evidence" value="ECO:0007669"/>
    <property type="project" value="TreeGrafter"/>
</dbReference>
<keyword evidence="6" id="KW-0548">Nucleotidyltransferase</keyword>
<dbReference type="Pfam" id="PF00940">
    <property type="entry name" value="RNA_pol"/>
    <property type="match status" value="1"/>
</dbReference>
<keyword evidence="8" id="KW-0496">Mitochondrion</keyword>
<dbReference type="InterPro" id="IPR046950">
    <property type="entry name" value="DNA-dir_Rpol_C_phage-type"/>
</dbReference>
<evidence type="ECO:0000259" key="12">
    <source>
        <dbReference type="SMART" id="SM01311"/>
    </source>
</evidence>
<dbReference type="Gene3D" id="1.25.40.10">
    <property type="entry name" value="Tetratricopeptide repeat domain"/>
    <property type="match status" value="1"/>
</dbReference>
<dbReference type="Gene3D" id="1.10.287.280">
    <property type="match status" value="1"/>
</dbReference>
<dbReference type="STRING" id="400682.A0A1X7U4U0"/>
<evidence type="ECO:0000256" key="4">
    <source>
        <dbReference type="ARBA" id="ARBA00022478"/>
    </source>
</evidence>
<accession>A0A1X7U4U0</accession>
<dbReference type="SMART" id="SM01311">
    <property type="entry name" value="RPOL_N"/>
    <property type="match status" value="1"/>
</dbReference>
<evidence type="ECO:0000256" key="8">
    <source>
        <dbReference type="ARBA" id="ARBA00023128"/>
    </source>
</evidence>
<evidence type="ECO:0000256" key="9">
    <source>
        <dbReference type="ARBA" id="ARBA00023163"/>
    </source>
</evidence>
<dbReference type="InterPro" id="IPR037159">
    <property type="entry name" value="RNA_POL_N_sf"/>
</dbReference>
<proteinExistence type="inferred from homology"/>
<dbReference type="InterPro" id="IPR011990">
    <property type="entry name" value="TPR-like_helical_dom_sf"/>
</dbReference>
<evidence type="ECO:0000256" key="2">
    <source>
        <dbReference type="ARBA" id="ARBA00009493"/>
    </source>
</evidence>
<dbReference type="EnsemblMetazoa" id="Aqu2.1.22932_001">
    <property type="protein sequence ID" value="Aqu2.1.22932_001"/>
    <property type="gene ID" value="Aqu2.1.22932"/>
</dbReference>
<dbReference type="InterPro" id="IPR029262">
    <property type="entry name" value="RPOL_N"/>
</dbReference>
<dbReference type="EC" id="2.7.7.6" evidence="3"/>
<dbReference type="NCBIfam" id="TIGR00756">
    <property type="entry name" value="PPR"/>
    <property type="match status" value="1"/>
</dbReference>
<sequence>MISILLRSRLFPSLCPAVYFSSRAPETTSDKIFGDRKRCEDLSSLQDEYFVLSQIDVLITQNKVQHAEPLFNRYRRGGHQFKPDVYNQIIEGWLKQDNELKAHLLYHSMITDDVSPNHNTYAILLSHHANSGNMSEIDSLINEMKLQILYVYKDYFEHIQGLFVSSKKLEKSPREIWQEIKENHYANGTLEPHILPWPRKVGFLVGSCLIDIILSTLKLPKDAAAYKTDDESVGEFAFKHTYIQVKERKHGHVAVQYSLYRMYTRLRNKAAAMSFNMDSSEIPMRVPPQPWTDATNGAFLLTPSSVVRTHYDSFHQQLLLKAADSLSPVLDSLNYLSLYPWRVNNRILDMAIDIFNQGGDKSLDIPTDELFDKPLPKYIKDIDEETRKKIYKERFAIKKENAENFSLKMTLLYNLSMCNHFRDCLFWLPHNMDFRGRVYPIPPHLSHMSSDLSRSLLQFGVGQPLGRRGLEWLKIHIATLHGAKSKSSLNERLEYTDSIIDDIADSADKPLEGRGWWRTADVPWQTLAASMELMDALRSGDPENFISHTTIHQDGSCNGLQHYAAMGRDVYGAHQVNLVPSEKPANLYAEVAKLVDEKRKVDATSDKNVEIAKILEGKVHRKVVKQTVMTVVYGVTFVGGRLQIEKQLKGTIPDKHLFEASSYLCGLVFESLSEMFERSRKIQDWLASSARKIALAGHPTQWVTPIGLPVVQPYHRKSIKKITSKIQRLQLLNNSDITFPPNPVKQRSAMPPNFVHSLDSTHMMLTALDCQKSGIPFVAVHDSYWAHGRNIDEMNKFCREQFVALHSQPILKDLANFFEENFGGLPYKTTKEGKMVTSFLKELPSQGELDLNCIKDSTYFFS</sequence>
<dbReference type="InterPro" id="IPR002885">
    <property type="entry name" value="PPR_rpt"/>
</dbReference>
<dbReference type="InterPro" id="IPR043502">
    <property type="entry name" value="DNA/RNA_pol_sf"/>
</dbReference>
<dbReference type="Pfam" id="PF14700">
    <property type="entry name" value="RPOL_N"/>
    <property type="match status" value="1"/>
</dbReference>
<evidence type="ECO:0000256" key="5">
    <source>
        <dbReference type="ARBA" id="ARBA00022679"/>
    </source>
</evidence>
<evidence type="ECO:0000256" key="10">
    <source>
        <dbReference type="ARBA" id="ARBA00048552"/>
    </source>
</evidence>
<evidence type="ECO:0000256" key="1">
    <source>
        <dbReference type="ARBA" id="ARBA00004173"/>
    </source>
</evidence>
<keyword evidence="7" id="KW-0809">Transit peptide</keyword>
<dbReference type="FunFam" id="1.10.287.280:FF:000001">
    <property type="entry name" value="DNA-directed RNA polymerase"/>
    <property type="match status" value="1"/>
</dbReference>
<dbReference type="PANTHER" id="PTHR10102">
    <property type="entry name" value="DNA-DIRECTED RNA POLYMERASE, MITOCHONDRIAL"/>
    <property type="match status" value="1"/>
</dbReference>
<evidence type="ECO:0000256" key="11">
    <source>
        <dbReference type="ARBA" id="ARBA00073509"/>
    </source>
</evidence>
<dbReference type="GO" id="GO:0034245">
    <property type="term" value="C:mitochondrial DNA-directed RNA polymerase complex"/>
    <property type="evidence" value="ECO:0007669"/>
    <property type="project" value="TreeGrafter"/>
</dbReference>
<dbReference type="GO" id="GO:0003899">
    <property type="term" value="F:DNA-directed RNA polymerase activity"/>
    <property type="evidence" value="ECO:0007669"/>
    <property type="project" value="UniProtKB-EC"/>
</dbReference>
<dbReference type="FunFam" id="1.10.150.20:FF:000041">
    <property type="entry name" value="DNA-directed RNA polymerase"/>
    <property type="match status" value="1"/>
</dbReference>
<keyword evidence="4" id="KW-0240">DNA-directed RNA polymerase</keyword>
<dbReference type="FunCoup" id="A0A1X7U4U0">
    <property type="interactions" value="242"/>
</dbReference>
<dbReference type="PROSITE" id="PS00489">
    <property type="entry name" value="RNA_POL_PHAGE_2"/>
    <property type="match status" value="1"/>
</dbReference>
<name>A0A1X7U4U0_AMPQE</name>
<dbReference type="GO" id="GO:0001018">
    <property type="term" value="F:mitochondrial promoter sequence-specific DNA binding"/>
    <property type="evidence" value="ECO:0007669"/>
    <property type="project" value="TreeGrafter"/>
</dbReference>
<organism evidence="13">
    <name type="scientific">Amphimedon queenslandica</name>
    <name type="common">Sponge</name>
    <dbReference type="NCBI Taxonomy" id="400682"/>
    <lineage>
        <taxon>Eukaryota</taxon>
        <taxon>Metazoa</taxon>
        <taxon>Porifera</taxon>
        <taxon>Demospongiae</taxon>
        <taxon>Heteroscleromorpha</taxon>
        <taxon>Haplosclerida</taxon>
        <taxon>Niphatidae</taxon>
        <taxon>Amphimedon</taxon>
    </lineage>
</organism>
<feature type="domain" description="DNA-directed RNA polymerase N-terminal" evidence="12">
    <location>
        <begin position="52"/>
        <end position="338"/>
    </location>
</feature>
<comment type="catalytic activity">
    <reaction evidence="10">
        <text>RNA(n) + a ribonucleoside 5'-triphosphate = RNA(n+1) + diphosphate</text>
        <dbReference type="Rhea" id="RHEA:21248"/>
        <dbReference type="Rhea" id="RHEA-COMP:14527"/>
        <dbReference type="Rhea" id="RHEA-COMP:17342"/>
        <dbReference type="ChEBI" id="CHEBI:33019"/>
        <dbReference type="ChEBI" id="CHEBI:61557"/>
        <dbReference type="ChEBI" id="CHEBI:140395"/>
        <dbReference type="EC" id="2.7.7.6"/>
    </reaction>
</comment>
<comment type="similarity">
    <text evidence="2">Belongs to the phage and mitochondrial RNA polymerase family.</text>
</comment>
<protein>
    <recommendedName>
        <fullName evidence="11">DNA-directed RNA polymerase, mitochondrial</fullName>
        <ecNumber evidence="3">2.7.7.6</ecNumber>
    </recommendedName>
</protein>
<dbReference type="Gene3D" id="1.10.150.20">
    <property type="entry name" value="5' to 3' exonuclease, C-terminal subdomain"/>
    <property type="match status" value="1"/>
</dbReference>
<keyword evidence="9" id="KW-0804">Transcription</keyword>
<dbReference type="OrthoDB" id="276422at2759"/>
<evidence type="ECO:0000256" key="3">
    <source>
        <dbReference type="ARBA" id="ARBA00012418"/>
    </source>
</evidence>
<dbReference type="AlphaFoldDB" id="A0A1X7U4U0"/>
<keyword evidence="5" id="KW-0808">Transferase</keyword>
<dbReference type="Gene3D" id="1.10.1320.10">
    <property type="entry name" value="DNA-directed RNA polymerase, N-terminal domain"/>
    <property type="match status" value="1"/>
</dbReference>
<dbReference type="InParanoid" id="A0A1X7U4U0"/>
<reference evidence="13" key="1">
    <citation type="submission" date="2017-05" db="UniProtKB">
        <authorList>
            <consortium name="EnsemblMetazoa"/>
        </authorList>
    </citation>
    <scope>IDENTIFICATION</scope>
</reference>
<evidence type="ECO:0000256" key="7">
    <source>
        <dbReference type="ARBA" id="ARBA00022946"/>
    </source>
</evidence>
<comment type="subcellular location">
    <subcellularLocation>
        <location evidence="1">Mitochondrion</location>
    </subcellularLocation>
</comment>
<evidence type="ECO:0000256" key="6">
    <source>
        <dbReference type="ARBA" id="ARBA00022695"/>
    </source>
</evidence>
<dbReference type="PANTHER" id="PTHR10102:SF0">
    <property type="entry name" value="DNA-DIRECTED RNA POLYMERASE, MITOCHONDRIAL"/>
    <property type="match status" value="1"/>
</dbReference>